<sequence length="372" mass="40510">MFSFLGGSKTQTMLGVDINPERISVAQLKKQGNGRYRLAHYHSVEMPEGAMIEGRILDPGTIGLALMNLLNENKIPTNLPTATAVPVREAIVRLIRLPADLPADELRRVVLEQEAELYIPYPRDQADVDYQPLGLDLSQDGIERIEVLLVAIPKEVVDNYLEVLQAANLKVRCVELASFSLIRTIREQLTQYGPQEAVLLSSIGYESSEISILVNGIPQFTRTVNIGTIHMRQVLAQSLNLPISRTGDLLQSLKLPLISPTDVLSTGEQPITTNPGVAAVTRVISDLADEIKRSIDFFINTESSAPVVKVLLAGPGASIGQMDGFLSQSLSMAVELADPFGNIAVPDSLELPLEERPAMGVALGLALREYTK</sequence>
<comment type="caution">
    <text evidence="1">The sequence shown here is derived from an EMBL/GenBank/DDBJ whole genome shotgun (WGS) entry which is preliminary data.</text>
</comment>
<gene>
    <name evidence="1" type="primary">pilM</name>
    <name evidence="1" type="ORF">JX360_06560</name>
</gene>
<evidence type="ECO:0000313" key="2">
    <source>
        <dbReference type="Proteomes" id="UP000830835"/>
    </source>
</evidence>
<dbReference type="SUPFAM" id="SSF53067">
    <property type="entry name" value="Actin-like ATPase domain"/>
    <property type="match status" value="2"/>
</dbReference>
<dbReference type="Gene3D" id="3.30.1490.300">
    <property type="match status" value="1"/>
</dbReference>
<dbReference type="Proteomes" id="UP000830835">
    <property type="component" value="Unassembled WGS sequence"/>
</dbReference>
<organism evidence="1 2">
    <name type="scientific">Thermostichus vulcanus str. 'Rupite'</name>
    <dbReference type="NCBI Taxonomy" id="2813851"/>
    <lineage>
        <taxon>Bacteria</taxon>
        <taxon>Bacillati</taxon>
        <taxon>Cyanobacteriota</taxon>
        <taxon>Cyanophyceae</taxon>
        <taxon>Thermostichales</taxon>
        <taxon>Thermostichaceae</taxon>
        <taxon>Thermostichus</taxon>
    </lineage>
</organism>
<dbReference type="InterPro" id="IPR050696">
    <property type="entry name" value="FtsA/MreB"/>
</dbReference>
<proteinExistence type="predicted"/>
<dbReference type="PIRSF" id="PIRSF019169">
    <property type="entry name" value="PilM"/>
    <property type="match status" value="1"/>
</dbReference>
<name>A0ABT0C9V8_THEVL</name>
<dbReference type="Pfam" id="PF11104">
    <property type="entry name" value="PilM_2"/>
    <property type="match status" value="1"/>
</dbReference>
<evidence type="ECO:0000313" key="1">
    <source>
        <dbReference type="EMBL" id="MCJ2542568.1"/>
    </source>
</evidence>
<accession>A0ABT0C9V8</accession>
<dbReference type="InterPro" id="IPR005883">
    <property type="entry name" value="PilM"/>
</dbReference>
<dbReference type="PANTHER" id="PTHR32432">
    <property type="entry name" value="CELL DIVISION PROTEIN FTSA-RELATED"/>
    <property type="match status" value="1"/>
</dbReference>
<protein>
    <submittedName>
        <fullName evidence="1">Type IV pilus assembly protein PilM</fullName>
    </submittedName>
</protein>
<reference evidence="1" key="1">
    <citation type="submission" date="2021-02" db="EMBL/GenBank/DDBJ databases">
        <title>The CRISPR/cas machinery reduction and long-range gene transfer in the hot spring cyanobacterium Synechococcus.</title>
        <authorList>
            <person name="Dvorak P."/>
            <person name="Jahodarova E."/>
            <person name="Hasler P."/>
            <person name="Poulickova A."/>
        </authorList>
    </citation>
    <scope>NUCLEOTIDE SEQUENCE</scope>
    <source>
        <strain evidence="1">Rupite</strain>
    </source>
</reference>
<dbReference type="CDD" id="cd24049">
    <property type="entry name" value="ASKHA_NBD_PilM"/>
    <property type="match status" value="1"/>
</dbReference>
<dbReference type="NCBIfam" id="TIGR01175">
    <property type="entry name" value="pilM"/>
    <property type="match status" value="1"/>
</dbReference>
<dbReference type="PANTHER" id="PTHR32432:SF3">
    <property type="entry name" value="ETHANOLAMINE UTILIZATION PROTEIN EUTJ"/>
    <property type="match status" value="1"/>
</dbReference>
<dbReference type="InterPro" id="IPR043129">
    <property type="entry name" value="ATPase_NBD"/>
</dbReference>
<dbReference type="EMBL" id="JAFIRA010000012">
    <property type="protein sequence ID" value="MCJ2542568.1"/>
    <property type="molecule type" value="Genomic_DNA"/>
</dbReference>
<dbReference type="Gene3D" id="3.30.420.40">
    <property type="match status" value="2"/>
</dbReference>
<keyword evidence="2" id="KW-1185">Reference proteome</keyword>